<comment type="caution">
    <text evidence="1">The sequence shown here is derived from an EMBL/GenBank/DDBJ whole genome shotgun (WGS) entry which is preliminary data.</text>
</comment>
<gene>
    <name evidence="1" type="ORF">AB4Y32_19050</name>
</gene>
<sequence length="94" mass="9960">MNSLLLKRSSIACFALLTAACSFFVPHSPASQVTHANNALVIAAAREFPYMPARDGHITPDRIANTATTAVLLKKGVESAVREARPRGASRASP</sequence>
<accession>A0ACC6U2U7</accession>
<proteinExistence type="predicted"/>
<reference evidence="1" key="1">
    <citation type="submission" date="2024-07" db="EMBL/GenBank/DDBJ databases">
        <title>A survey of Mimosa microsymbionts across Brazilian biomes reveals a high diversity of Paraburkholderia nodulating endemic species, but also that Cupriavidus is common as a symbiont of widespread species.</title>
        <authorList>
            <person name="Rouws L."/>
            <person name="Barauna A."/>
            <person name="Beukes C."/>
            <person name="Rouws J.R.C."/>
            <person name="De Faria S.M."/>
            <person name="Gross E."/>
            <person name="Bueno Dos Reis Junior F."/>
            <person name="Simon M.F."/>
            <person name="Maluk M."/>
            <person name="Odee D.W."/>
            <person name="Kenicer G."/>
            <person name="Young J.P.W."/>
            <person name="Reis V.M."/>
            <person name="Zilli J."/>
            <person name="James E.K."/>
        </authorList>
    </citation>
    <scope>NUCLEOTIDE SEQUENCE</scope>
    <source>
        <strain evidence="1">EG181B</strain>
    </source>
</reference>
<keyword evidence="2" id="KW-1185">Reference proteome</keyword>
<evidence type="ECO:0000313" key="1">
    <source>
        <dbReference type="EMBL" id="MEX3933872.1"/>
    </source>
</evidence>
<evidence type="ECO:0000313" key="2">
    <source>
        <dbReference type="Proteomes" id="UP001558850"/>
    </source>
</evidence>
<organism evidence="1 2">
    <name type="scientific">Paraburkholderia phymatum</name>
    <dbReference type="NCBI Taxonomy" id="148447"/>
    <lineage>
        <taxon>Bacteria</taxon>
        <taxon>Pseudomonadati</taxon>
        <taxon>Pseudomonadota</taxon>
        <taxon>Betaproteobacteria</taxon>
        <taxon>Burkholderiales</taxon>
        <taxon>Burkholderiaceae</taxon>
        <taxon>Paraburkholderia</taxon>
    </lineage>
</organism>
<dbReference type="Proteomes" id="UP001558850">
    <property type="component" value="Unassembled WGS sequence"/>
</dbReference>
<dbReference type="EMBL" id="JBFRCH010000010">
    <property type="protein sequence ID" value="MEX3933872.1"/>
    <property type="molecule type" value="Genomic_DNA"/>
</dbReference>
<name>A0ACC6U2U7_9BURK</name>
<protein>
    <submittedName>
        <fullName evidence="1">Uncharacterized protein</fullName>
    </submittedName>
</protein>